<evidence type="ECO:0008006" key="4">
    <source>
        <dbReference type="Google" id="ProtNLM"/>
    </source>
</evidence>
<evidence type="ECO:0000256" key="1">
    <source>
        <dbReference type="SAM" id="SignalP"/>
    </source>
</evidence>
<dbReference type="Proteomes" id="UP001648503">
    <property type="component" value="Unassembled WGS sequence"/>
</dbReference>
<name>A0ABQ8EZS3_9FUNG</name>
<gene>
    <name evidence="2" type="ORF">BASA50_009985</name>
</gene>
<evidence type="ECO:0000313" key="2">
    <source>
        <dbReference type="EMBL" id="KAH6589533.1"/>
    </source>
</evidence>
<sequence length="238" mass="25710">MQLFYLLSFVGVVSHAAALPQPAELSDKYSNGVDTNLAFGLEARSYHPVLNPKEDSATLVSLKRRADSDGASGGNSSISSPPPPLLLTYDDIQDIIASFFKDDDFTSANISSTIDRVRDGIVGFYKDGEKAEKEIGGAAGAMLKRYIERAIYVFVALGGWLDKEGNPILHLTYTLVGPAKFRGIFQAYLTAFGESLKIADKKEREVTGSVSNILAHVGTVVENVNTIHASFVDIFNTA</sequence>
<organism evidence="2 3">
    <name type="scientific">Batrachochytrium salamandrivorans</name>
    <dbReference type="NCBI Taxonomy" id="1357716"/>
    <lineage>
        <taxon>Eukaryota</taxon>
        <taxon>Fungi</taxon>
        <taxon>Fungi incertae sedis</taxon>
        <taxon>Chytridiomycota</taxon>
        <taxon>Chytridiomycota incertae sedis</taxon>
        <taxon>Chytridiomycetes</taxon>
        <taxon>Rhizophydiales</taxon>
        <taxon>Rhizophydiales incertae sedis</taxon>
        <taxon>Batrachochytrium</taxon>
    </lineage>
</organism>
<protein>
    <recommendedName>
        <fullName evidence="4">Globin family profile domain-containing protein</fullName>
    </recommendedName>
</protein>
<proteinExistence type="predicted"/>
<feature type="chain" id="PRO_5047362901" description="Globin family profile domain-containing protein" evidence="1">
    <location>
        <begin position="19"/>
        <end position="238"/>
    </location>
</feature>
<accession>A0ABQ8EZS3</accession>
<comment type="caution">
    <text evidence="2">The sequence shown here is derived from an EMBL/GenBank/DDBJ whole genome shotgun (WGS) entry which is preliminary data.</text>
</comment>
<dbReference type="EMBL" id="JAFCIX010000449">
    <property type="protein sequence ID" value="KAH6589533.1"/>
    <property type="molecule type" value="Genomic_DNA"/>
</dbReference>
<feature type="signal peptide" evidence="1">
    <location>
        <begin position="1"/>
        <end position="18"/>
    </location>
</feature>
<evidence type="ECO:0000313" key="3">
    <source>
        <dbReference type="Proteomes" id="UP001648503"/>
    </source>
</evidence>
<keyword evidence="1" id="KW-0732">Signal</keyword>
<reference evidence="2 3" key="1">
    <citation type="submission" date="2021-02" db="EMBL/GenBank/DDBJ databases">
        <title>Variation within the Batrachochytrium salamandrivorans European outbreak.</title>
        <authorList>
            <person name="Kelly M."/>
            <person name="Pasmans F."/>
            <person name="Shea T.P."/>
            <person name="Munoz J.F."/>
            <person name="Carranza S."/>
            <person name="Cuomo C.A."/>
            <person name="Martel A."/>
        </authorList>
    </citation>
    <scope>NUCLEOTIDE SEQUENCE [LARGE SCALE GENOMIC DNA]</scope>
    <source>
        <strain evidence="2 3">AMFP18/2</strain>
    </source>
</reference>
<keyword evidence="3" id="KW-1185">Reference proteome</keyword>